<evidence type="ECO:0000313" key="1">
    <source>
        <dbReference type="EMBL" id="AMD20239.1"/>
    </source>
</evidence>
<dbReference type="Proteomes" id="UP000243052">
    <property type="component" value="Chromosome iv"/>
</dbReference>
<evidence type="ECO:0000313" key="2">
    <source>
        <dbReference type="Proteomes" id="UP000243052"/>
    </source>
</evidence>
<dbReference type="EMBL" id="CP014244">
    <property type="protein sequence ID" value="AMD20239.1"/>
    <property type="molecule type" value="Genomic_DNA"/>
</dbReference>
<gene>
    <name evidence="1" type="ORF">AW171_hschr42124</name>
</gene>
<dbReference type="RefSeq" id="XP_017987235.1">
    <property type="nucleotide sequence ID" value="XM_018132187.1"/>
</dbReference>
<dbReference type="GeneID" id="28723478"/>
<sequence length="620" mass="72519">MTYFDSLIDVSPHINPTPLNHGYSEEVDEQGEVTRECACDRLVVFVNGAGKAHNRNLAQSNKFLDFIQERQIQFLTIRLIAEGKLPCDVYFHEGWRVLAKKYELFDMLSLQDLNRDIGDAYYYCDANLVMNTERANYVNILVDMWRDGKGGASYVCIFANFVPRLLVGAVEGETYETWLNDSLKAENRQLLGFIPLLDPKSMPEKVKIFHEVMEKYRLKESVLSFVINDIDISLTADDLEPYYCPELSPTPCINASDRVLDVISFIMFRHAISEPLLGDIFSSFVSWPGVILCLSDKNCSYYDHDFQEGCDTFYFSEWQYYTFENLKYFLDLDKGYEAWLDWEFDKRYIFDTERMKLPENLNEDQLCIFNYFVSLMLPLRTLYDRLQENNDNELLLCYIMYDSIFRYYSAIKSFWRNKTIRTVDRVDYSFLNPPAGLGMKTVQALLRCVLSTERIFIDYYEQFISNPLPSVSIVLNPTMKTRFIQSVFPEESTRHKANALKYLFHYLTNKTIRKDFSSSNPHSELLVYLARPPAPDVGKYTSVSLIKYWFDRKELWSELSVLAVSLFYSNWTTKPALLEIERRVHALQRANGMDLDYPQLERLVKINHNMTKFGMSYGPA</sequence>
<dbReference type="STRING" id="45286.A0A0X8HRQ3"/>
<accession>A0A0X8HRQ3</accession>
<name>A0A0X8HRQ3_9SACH</name>
<dbReference type="OrthoDB" id="4837779at2759"/>
<dbReference type="AlphaFoldDB" id="A0A0X8HRQ3"/>
<organism evidence="1 2">
    <name type="scientific">Eremothecium sinecaudum</name>
    <dbReference type="NCBI Taxonomy" id="45286"/>
    <lineage>
        <taxon>Eukaryota</taxon>
        <taxon>Fungi</taxon>
        <taxon>Dikarya</taxon>
        <taxon>Ascomycota</taxon>
        <taxon>Saccharomycotina</taxon>
        <taxon>Saccharomycetes</taxon>
        <taxon>Saccharomycetales</taxon>
        <taxon>Saccharomycetaceae</taxon>
        <taxon>Eremothecium</taxon>
    </lineage>
</organism>
<reference evidence="1 2" key="1">
    <citation type="submission" date="2016-01" db="EMBL/GenBank/DDBJ databases">
        <title>Genome sequence of the yeast Holleya sinecauda.</title>
        <authorList>
            <person name="Dietrich F.S."/>
        </authorList>
    </citation>
    <scope>NUCLEOTIDE SEQUENCE [LARGE SCALE GENOMIC DNA]</scope>
    <source>
        <strain evidence="1 2">ATCC 58844</strain>
    </source>
</reference>
<protein>
    <submittedName>
        <fullName evidence="1">HDL505Wp</fullName>
    </submittedName>
</protein>
<keyword evidence="2" id="KW-1185">Reference proteome</keyword>
<proteinExistence type="predicted"/>